<organism evidence="1 2">
    <name type="scientific">Desulfoluna spongiiphila</name>
    <dbReference type="NCBI Taxonomy" id="419481"/>
    <lineage>
        <taxon>Bacteria</taxon>
        <taxon>Pseudomonadati</taxon>
        <taxon>Thermodesulfobacteriota</taxon>
        <taxon>Desulfobacteria</taxon>
        <taxon>Desulfobacterales</taxon>
        <taxon>Desulfolunaceae</taxon>
        <taxon>Desulfoluna</taxon>
    </lineage>
</organism>
<keyword evidence="2" id="KW-1185">Reference proteome</keyword>
<reference evidence="1 2" key="1">
    <citation type="submission" date="2016-10" db="EMBL/GenBank/DDBJ databases">
        <authorList>
            <person name="de Groot N.N."/>
        </authorList>
    </citation>
    <scope>NUCLEOTIDE SEQUENCE [LARGE SCALE GENOMIC DNA]</scope>
    <source>
        <strain evidence="1 2">AA1</strain>
    </source>
</reference>
<dbReference type="AlphaFoldDB" id="A0A1G5ANN5"/>
<proteinExistence type="predicted"/>
<dbReference type="Proteomes" id="UP000198870">
    <property type="component" value="Unassembled WGS sequence"/>
</dbReference>
<accession>A0A1G5ANN5</accession>
<sequence>MPPKTVPFSVRITEDDAEFLSRLEFKGAKTPSDRFRALIAERRAAENEIEGYQAWFDEITRIMGPAVQKIRADEHGAGLSSELVKRSFEWLPDLLAFFLSYTSDQGEGTQPPLLGLEKGLHERISRIMDGTLEMGASDFRLCYDPETVKTRIASTMELSALMQEIMTRKKKEIGDE</sequence>
<name>A0A1G5ANN5_9BACT</name>
<evidence type="ECO:0000313" key="2">
    <source>
        <dbReference type="Proteomes" id="UP000198870"/>
    </source>
</evidence>
<gene>
    <name evidence="1" type="ORF">SAMN05216233_101339</name>
</gene>
<evidence type="ECO:0000313" key="1">
    <source>
        <dbReference type="EMBL" id="SCX79497.1"/>
    </source>
</evidence>
<dbReference type="OrthoDB" id="5771270at2"/>
<dbReference type="STRING" id="419481.SAMN05216233_101339"/>
<protein>
    <submittedName>
        <fullName evidence="1">Uncharacterized protein</fullName>
    </submittedName>
</protein>
<dbReference type="RefSeq" id="WP_092207626.1">
    <property type="nucleotide sequence ID" value="NZ_FMUX01000001.1"/>
</dbReference>
<dbReference type="EMBL" id="FMUX01000001">
    <property type="protein sequence ID" value="SCX79497.1"/>
    <property type="molecule type" value="Genomic_DNA"/>
</dbReference>